<proteinExistence type="predicted"/>
<evidence type="ECO:0008006" key="3">
    <source>
        <dbReference type="Google" id="ProtNLM"/>
    </source>
</evidence>
<name>A0ABS0AF94_9GAMM</name>
<sequence>MFKYEHHNKIHRILNSLDTVLFRDIGAHFGGGTWISLLHGEYRWSKDVDFLCPIGAGYKRLRQITAASDPAVLFSQTSSFTFPRSLTANQYGVRFLVIVDDTPIKFEIVAEARIALAAPEYPTWLDVPCLAKVDRQAEKLLANADRWADPSIESRDLIDLAVLRLHEGKSDEAMCKAEAAYPVREPLRKALVKFQGSEEYRDKCFSALQIADRAMVIDGVDLLAADCGLEGTRRSHYEFRREF</sequence>
<reference evidence="1 2" key="1">
    <citation type="submission" date="2012-09" db="EMBL/GenBank/DDBJ databases">
        <title>Genome Sequence of alkane-degrading Bacterium Alcanivorax venustensis ISO4.</title>
        <authorList>
            <person name="Lai Q."/>
            <person name="Shao Z."/>
        </authorList>
    </citation>
    <scope>NUCLEOTIDE SEQUENCE [LARGE SCALE GENOMIC DNA]</scope>
    <source>
        <strain evidence="1 2">ISO4</strain>
    </source>
</reference>
<dbReference type="EMBL" id="ARXR01000008">
    <property type="protein sequence ID" value="MBF5052796.1"/>
    <property type="molecule type" value="Genomic_DNA"/>
</dbReference>
<evidence type="ECO:0000313" key="2">
    <source>
        <dbReference type="Proteomes" id="UP000644441"/>
    </source>
</evidence>
<dbReference type="Proteomes" id="UP000644441">
    <property type="component" value="Unassembled WGS sequence"/>
</dbReference>
<keyword evidence="2" id="KW-1185">Reference proteome</keyword>
<protein>
    <recommendedName>
        <fullName evidence="3">Nucleotidyl transferase AbiEii/AbiGii toxin family protein</fullName>
    </recommendedName>
</protein>
<dbReference type="Pfam" id="PF08843">
    <property type="entry name" value="AbiEii"/>
    <property type="match status" value="1"/>
</dbReference>
<comment type="caution">
    <text evidence="1">The sequence shown here is derived from an EMBL/GenBank/DDBJ whole genome shotgun (WGS) entry which is preliminary data.</text>
</comment>
<organism evidence="1 2">
    <name type="scientific">Alloalcanivorax venustensis ISO4</name>
    <dbReference type="NCBI Taxonomy" id="1177184"/>
    <lineage>
        <taxon>Bacteria</taxon>
        <taxon>Pseudomonadati</taxon>
        <taxon>Pseudomonadota</taxon>
        <taxon>Gammaproteobacteria</taxon>
        <taxon>Oceanospirillales</taxon>
        <taxon>Alcanivoracaceae</taxon>
        <taxon>Alloalcanivorax</taxon>
    </lineage>
</organism>
<dbReference type="InterPro" id="IPR014942">
    <property type="entry name" value="AbiEii"/>
</dbReference>
<dbReference type="RefSeq" id="WP_228547979.1">
    <property type="nucleotide sequence ID" value="NZ_ARXR01000008.1"/>
</dbReference>
<accession>A0ABS0AF94</accession>
<gene>
    <name evidence="1" type="ORF">ISO4_01398</name>
</gene>
<evidence type="ECO:0000313" key="1">
    <source>
        <dbReference type="EMBL" id="MBF5052796.1"/>
    </source>
</evidence>